<dbReference type="PROSITE" id="PS51898">
    <property type="entry name" value="TYR_RECOMBINASE"/>
    <property type="match status" value="1"/>
</dbReference>
<dbReference type="SUPFAM" id="SSF56349">
    <property type="entry name" value="DNA breaking-rejoining enzymes"/>
    <property type="match status" value="1"/>
</dbReference>
<keyword evidence="1" id="KW-0233">DNA recombination</keyword>
<evidence type="ECO:0000313" key="3">
    <source>
        <dbReference type="EMBL" id="RRK33819.1"/>
    </source>
</evidence>
<proteinExistence type="predicted"/>
<dbReference type="GO" id="GO:0006310">
    <property type="term" value="P:DNA recombination"/>
    <property type="evidence" value="ECO:0007669"/>
    <property type="project" value="UniProtKB-KW"/>
</dbReference>
<dbReference type="Gene3D" id="1.10.443.10">
    <property type="entry name" value="Intergrase catalytic core"/>
    <property type="match status" value="1"/>
</dbReference>
<reference evidence="3" key="1">
    <citation type="submission" date="2018-10" db="EMBL/GenBank/DDBJ databases">
        <title>Schaedlerella arabinophila gen. nov. sp. nov., isolated from the mouse intestinal tract and comparative analysis with the genome of the closely related altered Schaedler flora strain ASF502.</title>
        <authorList>
            <person name="Miyake S."/>
            <person name="Soh M."/>
            <person name="Seedorf H."/>
        </authorList>
    </citation>
    <scope>NUCLEOTIDE SEQUENCE [LARGE SCALE GENOMIC DNA]</scope>
    <source>
        <strain evidence="3">DSM 106076</strain>
    </source>
</reference>
<dbReference type="RefSeq" id="WP_125130956.1">
    <property type="nucleotide sequence ID" value="NZ_CASCYM010000040.1"/>
</dbReference>
<evidence type="ECO:0000313" key="4">
    <source>
        <dbReference type="Proteomes" id="UP000274920"/>
    </source>
</evidence>
<protein>
    <recommendedName>
        <fullName evidence="2">Tyr recombinase domain-containing protein</fullName>
    </recommendedName>
</protein>
<sequence>MHLLEGGVNLVYIRDFLGHSSITTTEIYARANPEIQRKAIEEASASILRKKNLTGRKKLI</sequence>
<dbReference type="GO" id="GO:0015074">
    <property type="term" value="P:DNA integration"/>
    <property type="evidence" value="ECO:0007669"/>
    <property type="project" value="InterPro"/>
</dbReference>
<evidence type="ECO:0000256" key="1">
    <source>
        <dbReference type="ARBA" id="ARBA00023172"/>
    </source>
</evidence>
<comment type="caution">
    <text evidence="3">The sequence shown here is derived from an EMBL/GenBank/DDBJ whole genome shotgun (WGS) entry which is preliminary data.</text>
</comment>
<accession>A0A3R8JQE2</accession>
<dbReference type="InterPro" id="IPR011010">
    <property type="entry name" value="DNA_brk_join_enz"/>
</dbReference>
<dbReference type="InterPro" id="IPR013762">
    <property type="entry name" value="Integrase-like_cat_sf"/>
</dbReference>
<gene>
    <name evidence="3" type="ORF">EBB54_22475</name>
</gene>
<feature type="domain" description="Tyr recombinase" evidence="2">
    <location>
        <begin position="1"/>
        <end position="41"/>
    </location>
</feature>
<dbReference type="Proteomes" id="UP000274920">
    <property type="component" value="Unassembled WGS sequence"/>
</dbReference>
<dbReference type="InterPro" id="IPR002104">
    <property type="entry name" value="Integrase_catalytic"/>
</dbReference>
<dbReference type="EMBL" id="RHJS01000002">
    <property type="protein sequence ID" value="RRK33819.1"/>
    <property type="molecule type" value="Genomic_DNA"/>
</dbReference>
<dbReference type="GO" id="GO:0003677">
    <property type="term" value="F:DNA binding"/>
    <property type="evidence" value="ECO:0007669"/>
    <property type="project" value="InterPro"/>
</dbReference>
<evidence type="ECO:0000259" key="2">
    <source>
        <dbReference type="PROSITE" id="PS51898"/>
    </source>
</evidence>
<name>A0A3R8JQE2_9FIRM</name>
<organism evidence="3 4">
    <name type="scientific">Schaedlerella arabinosiphila</name>
    <dbReference type="NCBI Taxonomy" id="2044587"/>
    <lineage>
        <taxon>Bacteria</taxon>
        <taxon>Bacillati</taxon>
        <taxon>Bacillota</taxon>
        <taxon>Clostridia</taxon>
        <taxon>Lachnospirales</taxon>
        <taxon>Lachnospiraceae</taxon>
        <taxon>Schaedlerella</taxon>
    </lineage>
</organism>
<dbReference type="AlphaFoldDB" id="A0A3R8JQE2"/>
<keyword evidence="4" id="KW-1185">Reference proteome</keyword>